<evidence type="ECO:0000313" key="3">
    <source>
        <dbReference type="Proteomes" id="UP000029228"/>
    </source>
</evidence>
<proteinExistence type="predicted"/>
<organism evidence="2 3">
    <name type="scientific">Vibrio maritimus</name>
    <dbReference type="NCBI Taxonomy" id="990268"/>
    <lineage>
        <taxon>Bacteria</taxon>
        <taxon>Pseudomonadati</taxon>
        <taxon>Pseudomonadota</taxon>
        <taxon>Gammaproteobacteria</taxon>
        <taxon>Vibrionales</taxon>
        <taxon>Vibrionaceae</taxon>
        <taxon>Vibrio</taxon>
    </lineage>
</organism>
<dbReference type="AlphaFoldDB" id="A0A090RUK4"/>
<dbReference type="InterPro" id="IPR013647">
    <property type="entry name" value="OligopepF_N_dom"/>
</dbReference>
<comment type="caution">
    <text evidence="2">The sequence shown here is derived from an EMBL/GenBank/DDBJ whole genome shotgun (WGS) entry which is preliminary data.</text>
</comment>
<evidence type="ECO:0000259" key="1">
    <source>
        <dbReference type="Pfam" id="PF08439"/>
    </source>
</evidence>
<dbReference type="Gene3D" id="1.20.140.70">
    <property type="entry name" value="Oligopeptidase f, N-terminal domain"/>
    <property type="match status" value="1"/>
</dbReference>
<dbReference type="SUPFAM" id="SSF55486">
    <property type="entry name" value="Metalloproteases ('zincins'), catalytic domain"/>
    <property type="match status" value="1"/>
</dbReference>
<gene>
    <name evidence="2" type="ORF">JCM19235_2374</name>
</gene>
<accession>A0A090RUK4</accession>
<dbReference type="Proteomes" id="UP000029228">
    <property type="component" value="Unassembled WGS sequence"/>
</dbReference>
<reference evidence="2 3" key="1">
    <citation type="submission" date="2014-09" db="EMBL/GenBank/DDBJ databases">
        <title>Vibrio maritimus JCM 19235. (C45) whole genome shotgun sequence.</title>
        <authorList>
            <person name="Sawabe T."/>
            <person name="Meirelles P."/>
            <person name="Nakanishi M."/>
            <person name="Sayaka M."/>
            <person name="Hattori M."/>
            <person name="Ohkuma M."/>
        </authorList>
    </citation>
    <scope>NUCLEOTIDE SEQUENCE [LARGE SCALE GENOMIC DNA]</scope>
    <source>
        <strain evidence="3">JCM19235</strain>
    </source>
</reference>
<name>A0A090RUK4_9VIBR</name>
<dbReference type="Pfam" id="PF08439">
    <property type="entry name" value="Peptidase_M3_N"/>
    <property type="match status" value="1"/>
</dbReference>
<feature type="domain" description="Oligopeptidase F N-terminal" evidence="1">
    <location>
        <begin position="123"/>
        <end position="173"/>
    </location>
</feature>
<dbReference type="EMBL" id="BBMR01000003">
    <property type="protein sequence ID" value="GAL18951.1"/>
    <property type="molecule type" value="Genomic_DNA"/>
</dbReference>
<evidence type="ECO:0000313" key="2">
    <source>
        <dbReference type="EMBL" id="GAL18951.1"/>
    </source>
</evidence>
<protein>
    <submittedName>
        <fullName evidence="2">Oligoendopeptidase F</fullName>
    </submittedName>
</protein>
<reference evidence="2 3" key="2">
    <citation type="submission" date="2014-09" db="EMBL/GenBank/DDBJ databases">
        <authorList>
            <consortium name="NBRP consortium"/>
            <person name="Sawabe T."/>
            <person name="Meirelles P."/>
            <person name="Nakanishi M."/>
            <person name="Sayaka M."/>
            <person name="Hattori M."/>
            <person name="Ohkuma M."/>
        </authorList>
    </citation>
    <scope>NUCLEOTIDE SEQUENCE [LARGE SCALE GENOMIC DNA]</scope>
    <source>
        <strain evidence="3">JCM19235</strain>
    </source>
</reference>
<sequence length="271" mass="29810">MKNAVWDLSIAYKGLNDPKVEQDIELIQRSISLLNLHKDERQHVVAMQNAIQTMEAAGTLLATVNTLANCYASINAQNSQAKQLIGRIAQLSSELEQAFSPYEDTLSFADVSFIEQVLDHDNPSVAGQGFQIELLQRKAQTQLSISEEQLLSAMQVDGRDAWGRLYDNITGSLLIDIESEDGIEQVGFSTAASLLYGGEFTKQEAAWKGIQAAMKANETSFAAIVNASGLATQRRQKALITARRALFGFKPACKPNPARYLRCHDECGKDQ</sequence>
<keyword evidence="3" id="KW-1185">Reference proteome</keyword>
<dbReference type="STRING" id="990268.JCM19235_2374"/>